<evidence type="ECO:0000256" key="2">
    <source>
        <dbReference type="ARBA" id="ARBA00006983"/>
    </source>
</evidence>
<feature type="transmembrane region" description="Helical" evidence="9">
    <location>
        <begin position="498"/>
        <end position="519"/>
    </location>
</feature>
<keyword evidence="12" id="KW-1185">Reference proteome</keyword>
<keyword evidence="6 9" id="KW-1133">Transmembrane helix</keyword>
<evidence type="ECO:0000313" key="11">
    <source>
        <dbReference type="EMBL" id="KAG7664349.1"/>
    </source>
</evidence>
<feature type="transmembrane region" description="Helical" evidence="9">
    <location>
        <begin position="280"/>
        <end position="304"/>
    </location>
</feature>
<dbReference type="OrthoDB" id="5982228at2759"/>
<proteinExistence type="inferred from homology"/>
<comment type="similarity">
    <text evidence="2">Belongs to the amino acid-polyamine-organocation (APC) superfamily. YAT (TC 2.A.3.10) family.</text>
</comment>
<protein>
    <recommendedName>
        <fullName evidence="10">Amino acid permease/ SLC12A domain-containing protein</fullName>
    </recommendedName>
</protein>
<feature type="compositionally biased region" description="Low complexity" evidence="8">
    <location>
        <begin position="19"/>
        <end position="39"/>
    </location>
</feature>
<accession>A0A8J5QE30</accession>
<evidence type="ECO:0000256" key="7">
    <source>
        <dbReference type="ARBA" id="ARBA00023136"/>
    </source>
</evidence>
<comment type="caution">
    <text evidence="11">The sequence shown here is derived from an EMBL/GenBank/DDBJ whole genome shotgun (WGS) entry which is preliminary data.</text>
</comment>
<feature type="transmembrane region" description="Helical" evidence="9">
    <location>
        <begin position="253"/>
        <end position="274"/>
    </location>
</feature>
<keyword evidence="7 9" id="KW-0472">Membrane</keyword>
<dbReference type="GO" id="GO:0015171">
    <property type="term" value="F:amino acid transmembrane transporter activity"/>
    <property type="evidence" value="ECO:0007669"/>
    <property type="project" value="TreeGrafter"/>
</dbReference>
<evidence type="ECO:0000256" key="4">
    <source>
        <dbReference type="ARBA" id="ARBA00022692"/>
    </source>
</evidence>
<dbReference type="RefSeq" id="XP_049264581.1">
    <property type="nucleotide sequence ID" value="XM_049405849.1"/>
</dbReference>
<keyword evidence="5" id="KW-0029">Amino-acid transport</keyword>
<feature type="transmembrane region" description="Helical" evidence="9">
    <location>
        <begin position="577"/>
        <end position="595"/>
    </location>
</feature>
<feature type="transmembrane region" description="Helical" evidence="9">
    <location>
        <begin position="370"/>
        <end position="389"/>
    </location>
</feature>
<dbReference type="GeneID" id="73468932"/>
<dbReference type="Pfam" id="PF00324">
    <property type="entry name" value="AA_permease"/>
    <property type="match status" value="1"/>
</dbReference>
<sequence length="658" mass="73073">MRQDQNYLDNCQPEHSHVSIQPSAGSLSSSSLPSSYTYSEGDEESSSSYEEKSYNPKILFHNFIDSFKPFDYSKLPPIYFRDNKLSASQLQHDDQTPPGIIDAHISSHEAHNLQFDYSALTDLERDALVTANSPLSRHLKTRHLTLISLGAAIGSGLFVGSGTALSHAGPLGLFLVWVFMATIVFATLTSLSELATAFPISGAFATFITLFIDSSVGFAIAWNYALQWLIALPLQLIAAAMSVQFWNPSIHPAIFVTIFYLVIVFINLFGVRGYGEAESILSIIKIIAVVGFNILAVVIVTGGIPGQPYIGAKNWKPPAGGLFNAVEPFKQMCYILASASFAYIGTELFALAGVESRTPKKSINRARLHILYRISLFYLVSIIMIGFLVPYTSPNLQTHQHMFADVAFSPFVIAIENAHIRALPSILNVVIIITVLSVGNASVYAASRVMCALGSLRQGPNWLHYIDRKGRPMGALTVSFSFGLLAYLVCIQSKTFEIFTWLLSLSGLSAIFTYLFINICHLRFRAGLSYRARDPKTELIYCASIYYSWYGVITCLITLVLQFWAALFPPGEGKANATTFFEIYLCLPLIFFSWLGHKIYMKKTKGVKLTKLWLTAAEMDVDTGRREVDLEIIKQEVAEENALLSSKPWYVKVYRVLC</sequence>
<comment type="subcellular location">
    <subcellularLocation>
        <location evidence="1">Membrane</location>
        <topology evidence="1">Multi-pass membrane protein</topology>
    </subcellularLocation>
</comment>
<dbReference type="AlphaFoldDB" id="A0A8J5QE30"/>
<feature type="transmembrane region" description="Helical" evidence="9">
    <location>
        <begin position="426"/>
        <end position="447"/>
    </location>
</feature>
<evidence type="ECO:0000259" key="10">
    <source>
        <dbReference type="Pfam" id="PF00324"/>
    </source>
</evidence>
<feature type="transmembrane region" description="Helical" evidence="9">
    <location>
        <begin position="144"/>
        <end position="165"/>
    </location>
</feature>
<dbReference type="PANTHER" id="PTHR43341">
    <property type="entry name" value="AMINO ACID PERMEASE"/>
    <property type="match status" value="1"/>
</dbReference>
<dbReference type="Proteomes" id="UP000694255">
    <property type="component" value="Unassembled WGS sequence"/>
</dbReference>
<feature type="transmembrane region" description="Helical" evidence="9">
    <location>
        <begin position="539"/>
        <end position="565"/>
    </location>
</feature>
<evidence type="ECO:0000256" key="9">
    <source>
        <dbReference type="SAM" id="Phobius"/>
    </source>
</evidence>
<feature type="domain" description="Amino acid permease/ SLC12A" evidence="10">
    <location>
        <begin position="143"/>
        <end position="605"/>
    </location>
</feature>
<feature type="transmembrane region" description="Helical" evidence="9">
    <location>
        <begin position="171"/>
        <end position="191"/>
    </location>
</feature>
<feature type="transmembrane region" description="Helical" evidence="9">
    <location>
        <begin position="473"/>
        <end position="492"/>
    </location>
</feature>
<dbReference type="EMBL" id="JAGSYN010000097">
    <property type="protein sequence ID" value="KAG7664349.1"/>
    <property type="molecule type" value="Genomic_DNA"/>
</dbReference>
<evidence type="ECO:0000256" key="1">
    <source>
        <dbReference type="ARBA" id="ARBA00004141"/>
    </source>
</evidence>
<gene>
    <name evidence="11" type="ORF">J8A68_002131</name>
</gene>
<reference evidence="11 12" key="1">
    <citation type="journal article" date="2021" name="DNA Res.">
        <title>Genome analysis of Candida subhashii reveals its hybrid nature and dual mitochondrial genome conformations.</title>
        <authorList>
            <person name="Mixao V."/>
            <person name="Hegedusova E."/>
            <person name="Saus E."/>
            <person name="Pryszcz L.P."/>
            <person name="Cillingova A."/>
            <person name="Nosek J."/>
            <person name="Gabaldon T."/>
        </authorList>
    </citation>
    <scope>NUCLEOTIDE SEQUENCE [LARGE SCALE GENOMIC DNA]</scope>
    <source>
        <strain evidence="11 12">CBS 10753</strain>
    </source>
</reference>
<name>A0A8J5QE30_9ASCO</name>
<dbReference type="FunFam" id="1.20.1740.10:FF:000001">
    <property type="entry name" value="Amino acid permease"/>
    <property type="match status" value="1"/>
</dbReference>
<organism evidence="11 12">
    <name type="scientific">[Candida] subhashii</name>
    <dbReference type="NCBI Taxonomy" id="561895"/>
    <lineage>
        <taxon>Eukaryota</taxon>
        <taxon>Fungi</taxon>
        <taxon>Dikarya</taxon>
        <taxon>Ascomycota</taxon>
        <taxon>Saccharomycotina</taxon>
        <taxon>Pichiomycetes</taxon>
        <taxon>Debaryomycetaceae</taxon>
        <taxon>Spathaspora</taxon>
    </lineage>
</organism>
<dbReference type="PANTHER" id="PTHR43341:SF1">
    <property type="entry name" value="GENERAL AMINO-ACID PERMEASE GAP1"/>
    <property type="match status" value="1"/>
</dbReference>
<feature type="transmembrane region" description="Helical" evidence="9">
    <location>
        <begin position="203"/>
        <end position="222"/>
    </location>
</feature>
<evidence type="ECO:0000313" key="12">
    <source>
        <dbReference type="Proteomes" id="UP000694255"/>
    </source>
</evidence>
<keyword evidence="3" id="KW-0813">Transport</keyword>
<dbReference type="InterPro" id="IPR004841">
    <property type="entry name" value="AA-permease/SLC12A_dom"/>
</dbReference>
<evidence type="ECO:0000256" key="5">
    <source>
        <dbReference type="ARBA" id="ARBA00022970"/>
    </source>
</evidence>
<keyword evidence="4 9" id="KW-0812">Transmembrane</keyword>
<dbReference type="GO" id="GO:0016020">
    <property type="term" value="C:membrane"/>
    <property type="evidence" value="ECO:0007669"/>
    <property type="project" value="UniProtKB-SubCell"/>
</dbReference>
<evidence type="ECO:0000256" key="6">
    <source>
        <dbReference type="ARBA" id="ARBA00022989"/>
    </source>
</evidence>
<evidence type="ECO:0000256" key="3">
    <source>
        <dbReference type="ARBA" id="ARBA00022448"/>
    </source>
</evidence>
<dbReference type="InterPro" id="IPR050524">
    <property type="entry name" value="APC_YAT"/>
</dbReference>
<evidence type="ECO:0000256" key="8">
    <source>
        <dbReference type="SAM" id="MobiDB-lite"/>
    </source>
</evidence>
<feature type="region of interest" description="Disordered" evidence="8">
    <location>
        <begin position="1"/>
        <end position="51"/>
    </location>
</feature>